<feature type="compositionally biased region" description="Polar residues" evidence="5">
    <location>
        <begin position="361"/>
        <end position="371"/>
    </location>
</feature>
<dbReference type="InterPro" id="IPR037830">
    <property type="entry name" value="ZZZ3"/>
</dbReference>
<dbReference type="SMART" id="SM00717">
    <property type="entry name" value="SANT"/>
    <property type="match status" value="1"/>
</dbReference>
<dbReference type="Gene3D" id="1.10.10.60">
    <property type="entry name" value="Homeodomain-like"/>
    <property type="match status" value="1"/>
</dbReference>
<evidence type="ECO:0000256" key="3">
    <source>
        <dbReference type="ARBA" id="ARBA00022833"/>
    </source>
</evidence>
<dbReference type="CDD" id="cd02249">
    <property type="entry name" value="ZZ"/>
    <property type="match status" value="1"/>
</dbReference>
<evidence type="ECO:0000313" key="10">
    <source>
        <dbReference type="Proteomes" id="UP001150538"/>
    </source>
</evidence>
<dbReference type="OrthoDB" id="424753at2759"/>
<gene>
    <name evidence="9" type="ORF">H4219_000629</name>
</gene>
<keyword evidence="10" id="KW-1185">Reference proteome</keyword>
<dbReference type="PROSITE" id="PS51294">
    <property type="entry name" value="HTH_MYB"/>
    <property type="match status" value="1"/>
</dbReference>
<evidence type="ECO:0000259" key="8">
    <source>
        <dbReference type="PROSITE" id="PS51294"/>
    </source>
</evidence>
<dbReference type="GO" id="GO:0008270">
    <property type="term" value="F:zinc ion binding"/>
    <property type="evidence" value="ECO:0007669"/>
    <property type="project" value="UniProtKB-KW"/>
</dbReference>
<evidence type="ECO:0000256" key="5">
    <source>
        <dbReference type="SAM" id="MobiDB-lite"/>
    </source>
</evidence>
<dbReference type="InterPro" id="IPR000433">
    <property type="entry name" value="Znf_ZZ"/>
</dbReference>
<feature type="compositionally biased region" description="Polar residues" evidence="5">
    <location>
        <begin position="88"/>
        <end position="106"/>
    </location>
</feature>
<evidence type="ECO:0008006" key="11">
    <source>
        <dbReference type="Google" id="ProtNLM"/>
    </source>
</evidence>
<reference evidence="9" key="1">
    <citation type="submission" date="2022-07" db="EMBL/GenBank/DDBJ databases">
        <title>Phylogenomic reconstructions and comparative analyses of Kickxellomycotina fungi.</title>
        <authorList>
            <person name="Reynolds N.K."/>
            <person name="Stajich J.E."/>
            <person name="Barry K."/>
            <person name="Grigoriev I.V."/>
            <person name="Crous P."/>
            <person name="Smith M.E."/>
        </authorList>
    </citation>
    <scope>NUCLEOTIDE SEQUENCE</scope>
    <source>
        <strain evidence="9">NBRC 100468</strain>
    </source>
</reference>
<dbReference type="PROSITE" id="PS50090">
    <property type="entry name" value="MYB_LIKE"/>
    <property type="match status" value="1"/>
</dbReference>
<feature type="domain" description="Myb-like" evidence="6">
    <location>
        <begin position="235"/>
        <end position="291"/>
    </location>
</feature>
<feature type="domain" description="HTH myb-type" evidence="8">
    <location>
        <begin position="241"/>
        <end position="295"/>
    </location>
</feature>
<keyword evidence="1" id="KW-0479">Metal-binding</keyword>
<keyword evidence="2 4" id="KW-0863">Zinc-finger</keyword>
<evidence type="ECO:0000256" key="4">
    <source>
        <dbReference type="PROSITE-ProRule" id="PRU00228"/>
    </source>
</evidence>
<proteinExistence type="predicted"/>
<feature type="domain" description="ZZ-type" evidence="7">
    <location>
        <begin position="396"/>
        <end position="456"/>
    </location>
</feature>
<feature type="region of interest" description="Disordered" evidence="5">
    <location>
        <begin position="298"/>
        <end position="377"/>
    </location>
</feature>
<dbReference type="Pfam" id="PF00569">
    <property type="entry name" value="ZZ"/>
    <property type="match status" value="1"/>
</dbReference>
<evidence type="ECO:0000259" key="6">
    <source>
        <dbReference type="PROSITE" id="PS50090"/>
    </source>
</evidence>
<name>A0A9W8DWU9_9FUNG</name>
<dbReference type="PANTHER" id="PTHR22705">
    <property type="entry name" value="ZINC FINGER, ZZ DOMAIN CONTAINING 3"/>
    <property type="match status" value="1"/>
</dbReference>
<dbReference type="Proteomes" id="UP001150538">
    <property type="component" value="Unassembled WGS sequence"/>
</dbReference>
<evidence type="ECO:0000256" key="2">
    <source>
        <dbReference type="ARBA" id="ARBA00022771"/>
    </source>
</evidence>
<dbReference type="EMBL" id="JANBPU010000004">
    <property type="protein sequence ID" value="KAJ1921591.1"/>
    <property type="molecule type" value="Genomic_DNA"/>
</dbReference>
<dbReference type="PANTHER" id="PTHR22705:SF0">
    <property type="entry name" value="ZZ-TYPE ZINC FINGER-CONTAINING PROTEIN 3"/>
    <property type="match status" value="1"/>
</dbReference>
<accession>A0A9W8DWU9</accession>
<sequence length="477" mass="53384">MGYIESIRTNNFDKTPGLQAIIKVPQAPLGDYIELFGMVDRRDNDEMFDCIFHTTKSDNTIYTPPMKIQKPIPKNVHSGGEPPHRQSGYISSTENSIKLSTATQNKPAPEKATKSTEKPVQNTTSEPPAANPEKEDALASKLTPKSVESVPMASPDPIPPKTPLEHGYLTSRAIKNEADLKTGLKEALSSIKHKSAMSPETPASTVTTPRTASPSQTPGSQPRRRGPTKNEDRPKTRTFNQPWTEEEQQKLEELLIMYPEEKVANHRWRKIAEALGTRTFRQVASHVQKYFIKLNKAGLPVPGRIPDTSNWTSIRKKEGSESGSRKRKSESPFDTPTKRRQSSGLNKDQELVSTGKHNRTKTQSSSISHNNFGGDAHEFTPATEHKPMMKSAKAVHVGYRCDSCFSEPVVGTRWHCMVCRGDDEVDLCEECMKEGVFSSHTHTPKHRFMPYHQAEDQPYYETDGLKPALLTEYSYLG</sequence>
<dbReference type="SUPFAM" id="SSF57850">
    <property type="entry name" value="RING/U-box"/>
    <property type="match status" value="1"/>
</dbReference>
<feature type="compositionally biased region" description="Basic and acidic residues" evidence="5">
    <location>
        <begin position="108"/>
        <end position="117"/>
    </location>
</feature>
<feature type="compositionally biased region" description="Basic and acidic residues" evidence="5">
    <location>
        <begin position="315"/>
        <end position="324"/>
    </location>
</feature>
<keyword evidence="3" id="KW-0862">Zinc</keyword>
<dbReference type="PROSITE" id="PS50135">
    <property type="entry name" value="ZF_ZZ_2"/>
    <property type="match status" value="1"/>
</dbReference>
<organism evidence="9 10">
    <name type="scientific">Mycoemilia scoparia</name>
    <dbReference type="NCBI Taxonomy" id="417184"/>
    <lineage>
        <taxon>Eukaryota</taxon>
        <taxon>Fungi</taxon>
        <taxon>Fungi incertae sedis</taxon>
        <taxon>Zoopagomycota</taxon>
        <taxon>Kickxellomycotina</taxon>
        <taxon>Kickxellomycetes</taxon>
        <taxon>Kickxellales</taxon>
        <taxon>Kickxellaceae</taxon>
        <taxon>Mycoemilia</taxon>
    </lineage>
</organism>
<dbReference type="Gene3D" id="3.30.60.90">
    <property type="match status" value="1"/>
</dbReference>
<protein>
    <recommendedName>
        <fullName evidence="11">ZZ-type zinc finger-containing protein 3</fullName>
    </recommendedName>
</protein>
<feature type="compositionally biased region" description="Polar residues" evidence="5">
    <location>
        <begin position="201"/>
        <end position="220"/>
    </location>
</feature>
<feature type="region of interest" description="Disordered" evidence="5">
    <location>
        <begin position="62"/>
        <end position="166"/>
    </location>
</feature>
<evidence type="ECO:0000256" key="1">
    <source>
        <dbReference type="ARBA" id="ARBA00022723"/>
    </source>
</evidence>
<dbReference type="InterPro" id="IPR043145">
    <property type="entry name" value="Znf_ZZ_sf"/>
</dbReference>
<evidence type="ECO:0000313" key="9">
    <source>
        <dbReference type="EMBL" id="KAJ1921591.1"/>
    </source>
</evidence>
<dbReference type="InterPro" id="IPR001005">
    <property type="entry name" value="SANT/Myb"/>
</dbReference>
<dbReference type="SMART" id="SM00291">
    <property type="entry name" value="ZnF_ZZ"/>
    <property type="match status" value="1"/>
</dbReference>
<dbReference type="AlphaFoldDB" id="A0A9W8DWU9"/>
<comment type="caution">
    <text evidence="9">The sequence shown here is derived from an EMBL/GenBank/DDBJ whole genome shotgun (WGS) entry which is preliminary data.</text>
</comment>
<feature type="region of interest" description="Disordered" evidence="5">
    <location>
        <begin position="190"/>
        <end position="246"/>
    </location>
</feature>
<dbReference type="InterPro" id="IPR017930">
    <property type="entry name" value="Myb_dom"/>
</dbReference>
<dbReference type="SUPFAM" id="SSF46689">
    <property type="entry name" value="Homeodomain-like"/>
    <property type="match status" value="1"/>
</dbReference>
<evidence type="ECO:0000259" key="7">
    <source>
        <dbReference type="PROSITE" id="PS50135"/>
    </source>
</evidence>
<dbReference type="Pfam" id="PF00249">
    <property type="entry name" value="Myb_DNA-binding"/>
    <property type="match status" value="1"/>
</dbReference>
<dbReference type="InterPro" id="IPR009057">
    <property type="entry name" value="Homeodomain-like_sf"/>
</dbReference>